<keyword evidence="1" id="KW-1133">Transmembrane helix</keyword>
<accession>A0A4U3L524</accession>
<evidence type="ECO:0000313" key="4">
    <source>
        <dbReference type="Proteomes" id="UP000305848"/>
    </source>
</evidence>
<organism evidence="3 4">
    <name type="scientific">Ilyomonas limi</name>
    <dbReference type="NCBI Taxonomy" id="2575867"/>
    <lineage>
        <taxon>Bacteria</taxon>
        <taxon>Pseudomonadati</taxon>
        <taxon>Bacteroidota</taxon>
        <taxon>Chitinophagia</taxon>
        <taxon>Chitinophagales</taxon>
        <taxon>Chitinophagaceae</taxon>
        <taxon>Ilyomonas</taxon>
    </lineage>
</organism>
<feature type="transmembrane region" description="Helical" evidence="1">
    <location>
        <begin position="58"/>
        <end position="77"/>
    </location>
</feature>
<gene>
    <name evidence="3" type="ORF">FC093_05735</name>
</gene>
<dbReference type="Pfam" id="PF14317">
    <property type="entry name" value="YcxB"/>
    <property type="match status" value="1"/>
</dbReference>
<keyword evidence="4" id="KW-1185">Reference proteome</keyword>
<dbReference type="RefSeq" id="WP_137260793.1">
    <property type="nucleotide sequence ID" value="NZ_SZQL01000003.1"/>
</dbReference>
<keyword evidence="1" id="KW-0812">Transmembrane</keyword>
<dbReference type="Proteomes" id="UP000305848">
    <property type="component" value="Unassembled WGS sequence"/>
</dbReference>
<dbReference type="OrthoDB" id="663382at2"/>
<protein>
    <submittedName>
        <fullName evidence="3">YcxB family protein</fullName>
    </submittedName>
</protein>
<dbReference type="AlphaFoldDB" id="A0A4U3L524"/>
<evidence type="ECO:0000313" key="3">
    <source>
        <dbReference type="EMBL" id="TKK70248.1"/>
    </source>
</evidence>
<dbReference type="EMBL" id="SZQL01000003">
    <property type="protein sequence ID" value="TKK70248.1"/>
    <property type="molecule type" value="Genomic_DNA"/>
</dbReference>
<proteinExistence type="predicted"/>
<name>A0A4U3L524_9BACT</name>
<feature type="transmembrane region" description="Helical" evidence="1">
    <location>
        <begin position="26"/>
        <end position="46"/>
    </location>
</feature>
<keyword evidence="1" id="KW-0472">Membrane</keyword>
<feature type="domain" description="YcxB-like C-terminal" evidence="2">
    <location>
        <begin position="93"/>
        <end position="150"/>
    </location>
</feature>
<sequence>MQFSISYNKKKVIQGLRYHFITRKEIRILLILVNIFAITSAVLFYTKRIRPEPFLLSSIIWIFLMISFWYLLPNIIYRRSGTFKDNFTIFILERQVRLQNKRGYVEWSWNKFTHYFESPNFFHLYFSPKSFFLLPKECIPPDRLDDLRTIFRTHITHRSAK</sequence>
<reference evidence="3 4" key="1">
    <citation type="submission" date="2019-05" db="EMBL/GenBank/DDBJ databases">
        <title>Panacibacter sp. strain 17mud1-8 Genome sequencing and assembly.</title>
        <authorList>
            <person name="Chhetri G."/>
        </authorList>
    </citation>
    <scope>NUCLEOTIDE SEQUENCE [LARGE SCALE GENOMIC DNA]</scope>
    <source>
        <strain evidence="3 4">17mud1-8</strain>
    </source>
</reference>
<dbReference type="InterPro" id="IPR025588">
    <property type="entry name" value="YcxB-like_C"/>
</dbReference>
<evidence type="ECO:0000259" key="2">
    <source>
        <dbReference type="Pfam" id="PF14317"/>
    </source>
</evidence>
<comment type="caution">
    <text evidence="3">The sequence shown here is derived from an EMBL/GenBank/DDBJ whole genome shotgun (WGS) entry which is preliminary data.</text>
</comment>
<evidence type="ECO:0000256" key="1">
    <source>
        <dbReference type="SAM" id="Phobius"/>
    </source>
</evidence>